<gene>
    <name evidence="2" type="ORF">CHO01_22810</name>
    <name evidence="3" type="ORF">HNR08_003347</name>
</gene>
<organism evidence="2 4">
    <name type="scientific">Cellulomonas hominis</name>
    <dbReference type="NCBI Taxonomy" id="156981"/>
    <lineage>
        <taxon>Bacteria</taxon>
        <taxon>Bacillati</taxon>
        <taxon>Actinomycetota</taxon>
        <taxon>Actinomycetes</taxon>
        <taxon>Micrococcales</taxon>
        <taxon>Cellulomonadaceae</taxon>
        <taxon>Cellulomonas</taxon>
    </lineage>
</organism>
<evidence type="ECO:0000313" key="2">
    <source>
        <dbReference type="EMBL" id="GEL47165.1"/>
    </source>
</evidence>
<dbReference type="Proteomes" id="UP000321723">
    <property type="component" value="Unassembled WGS sequence"/>
</dbReference>
<reference evidence="3 5" key="2">
    <citation type="submission" date="2020-08" db="EMBL/GenBank/DDBJ databases">
        <title>Sequencing the genomes of 1000 actinobacteria strains.</title>
        <authorList>
            <person name="Klenk H.-P."/>
        </authorList>
    </citation>
    <scope>NUCLEOTIDE SEQUENCE [LARGE SCALE GENOMIC DNA]</scope>
    <source>
        <strain evidence="3 5">DSM 9581</strain>
    </source>
</reference>
<dbReference type="Proteomes" id="UP000564629">
    <property type="component" value="Unassembled WGS sequence"/>
</dbReference>
<feature type="region of interest" description="Disordered" evidence="1">
    <location>
        <begin position="392"/>
        <end position="429"/>
    </location>
</feature>
<protein>
    <submittedName>
        <fullName evidence="2">Uncharacterized protein</fullName>
    </submittedName>
</protein>
<comment type="caution">
    <text evidence="2">The sequence shown here is derived from an EMBL/GenBank/DDBJ whole genome shotgun (WGS) entry which is preliminary data.</text>
</comment>
<dbReference type="RefSeq" id="WP_146838031.1">
    <property type="nucleotide sequence ID" value="NZ_BJVQ01000031.1"/>
</dbReference>
<dbReference type="EMBL" id="BJVQ01000031">
    <property type="protein sequence ID" value="GEL47165.1"/>
    <property type="molecule type" value="Genomic_DNA"/>
</dbReference>
<proteinExistence type="predicted"/>
<feature type="compositionally biased region" description="Low complexity" evidence="1">
    <location>
        <begin position="419"/>
        <end position="429"/>
    </location>
</feature>
<reference evidence="2 4" key="1">
    <citation type="submission" date="2019-07" db="EMBL/GenBank/DDBJ databases">
        <title>Whole genome shotgun sequence of Cellulomonas hominis NBRC 16055.</title>
        <authorList>
            <person name="Hosoyama A."/>
            <person name="Uohara A."/>
            <person name="Ohji S."/>
            <person name="Ichikawa N."/>
        </authorList>
    </citation>
    <scope>NUCLEOTIDE SEQUENCE [LARGE SCALE GENOMIC DNA]</scope>
    <source>
        <strain evidence="2 4">NBRC 16055</strain>
    </source>
</reference>
<dbReference type="EMBL" id="JACHDN010000001">
    <property type="protein sequence ID" value="MBB5474611.1"/>
    <property type="molecule type" value="Genomic_DNA"/>
</dbReference>
<name>A0A511FD35_9CELL</name>
<keyword evidence="4" id="KW-1185">Reference proteome</keyword>
<dbReference type="OrthoDB" id="4902581at2"/>
<evidence type="ECO:0000313" key="4">
    <source>
        <dbReference type="Proteomes" id="UP000321723"/>
    </source>
</evidence>
<accession>A0A511FD35</accession>
<evidence type="ECO:0000313" key="5">
    <source>
        <dbReference type="Proteomes" id="UP000564629"/>
    </source>
</evidence>
<dbReference type="AlphaFoldDB" id="A0A511FD35"/>
<feature type="compositionally biased region" description="Low complexity" evidence="1">
    <location>
        <begin position="399"/>
        <end position="408"/>
    </location>
</feature>
<evidence type="ECO:0000313" key="3">
    <source>
        <dbReference type="EMBL" id="MBB5474611.1"/>
    </source>
</evidence>
<evidence type="ECO:0000256" key="1">
    <source>
        <dbReference type="SAM" id="MobiDB-lite"/>
    </source>
</evidence>
<sequence length="429" mass="43181">MAAVILPPVLAQGPAHAEAAPEVAEIAAAAALPESLDPPALTVLQQLLGSELTYGQVVPAPFGCATPVPVVSATAAAPEGDVGLFVLATGEGGTWRQAMSHCGRSITLPSGVVGVRMNVAGGQVVAWSRGDVLATLSGADVATAAVSAVDARLMDSLEPVCPDLSPTAQDATRNPRSPGYQQWLREETVSIEASGVQAVDLSALPTPAEAPDLVMPAGVAGPPAPSKAVRPEPLTDPGPEVLTTTVAVPAWDAVGPGCGWAFTAAAAPAVVTSDVEDAAQQARAASRATLLAGQAAWISAVADASSRVAAQAADVEAWNAYVAAAREVKAEWDAQAAAIATWKRERDARSVAVRARDAWRADRQSAQAAYDAAVTACAKQPAAAAGAITVEPAPGPGGASACPPARAPILDEPEPAVPEEPTAPVLWSP</sequence>